<dbReference type="EMBL" id="JAENIO010000022">
    <property type="protein sequence ID" value="MBK1834336.1"/>
    <property type="molecule type" value="Genomic_DNA"/>
</dbReference>
<dbReference type="InterPro" id="IPR004843">
    <property type="entry name" value="Calcineurin-like_PHP"/>
</dbReference>
<protein>
    <recommendedName>
        <fullName evidence="1">Calcineurin-like phosphoesterase domain-containing protein</fullName>
    </recommendedName>
</protein>
<dbReference type="GO" id="GO:0016787">
    <property type="term" value="F:hydrolase activity"/>
    <property type="evidence" value="ECO:0007669"/>
    <property type="project" value="InterPro"/>
</dbReference>
<dbReference type="RefSeq" id="WP_200391772.1">
    <property type="nucleotide sequence ID" value="NZ_JAENIO010000022.1"/>
</dbReference>
<organism evidence="2 3">
    <name type="scientific">Roseibacillus ishigakijimensis</name>
    <dbReference type="NCBI Taxonomy" id="454146"/>
    <lineage>
        <taxon>Bacteria</taxon>
        <taxon>Pseudomonadati</taxon>
        <taxon>Verrucomicrobiota</taxon>
        <taxon>Verrucomicrobiia</taxon>
        <taxon>Verrucomicrobiales</taxon>
        <taxon>Verrucomicrobiaceae</taxon>
        <taxon>Roseibacillus</taxon>
    </lineage>
</organism>
<dbReference type="SUPFAM" id="SSF56300">
    <property type="entry name" value="Metallo-dependent phosphatases"/>
    <property type="match status" value="1"/>
</dbReference>
<dbReference type="Gene3D" id="3.60.21.10">
    <property type="match status" value="1"/>
</dbReference>
<dbReference type="InterPro" id="IPR029052">
    <property type="entry name" value="Metallo-depent_PP-like"/>
</dbReference>
<dbReference type="Proteomes" id="UP000604083">
    <property type="component" value="Unassembled WGS sequence"/>
</dbReference>
<evidence type="ECO:0000313" key="3">
    <source>
        <dbReference type="Proteomes" id="UP000604083"/>
    </source>
</evidence>
<comment type="caution">
    <text evidence="2">The sequence shown here is derived from an EMBL/GenBank/DDBJ whole genome shotgun (WGS) entry which is preliminary data.</text>
</comment>
<feature type="domain" description="Calcineurin-like phosphoesterase" evidence="1">
    <location>
        <begin position="17"/>
        <end position="162"/>
    </location>
</feature>
<proteinExistence type="predicted"/>
<evidence type="ECO:0000313" key="2">
    <source>
        <dbReference type="EMBL" id="MBK1834336.1"/>
    </source>
</evidence>
<sequence>MTTAAELTSGECALPLPVRLVSDWHLGHPGSAVTSRATMEPYLEGAGTLVMVGDGREELVQGWQRNADTLWLELIRLCRERGVTFIALTGNHDPGVSEEGWLKLDNGRILVTHGDMIYPTASPWSKELFKKEEEVERFLARHPARTLQERWQNARTIGRLLRPDARMAPSFFGYLKLAFWPPRRLLEVVKVWASFPRASAEFLSAHAPEAQELVCGHFHRAGRFRVGERVIWNTGSRMKYCRPWVLDFDGQSLKRVR</sequence>
<accession>A0A934RTQ6</accession>
<name>A0A934RTQ6_9BACT</name>
<dbReference type="AlphaFoldDB" id="A0A934RTQ6"/>
<gene>
    <name evidence="2" type="ORF">JIN78_09720</name>
</gene>
<evidence type="ECO:0000259" key="1">
    <source>
        <dbReference type="Pfam" id="PF00149"/>
    </source>
</evidence>
<keyword evidence="3" id="KW-1185">Reference proteome</keyword>
<dbReference type="Pfam" id="PF00149">
    <property type="entry name" value="Metallophos"/>
    <property type="match status" value="1"/>
</dbReference>
<reference evidence="2" key="1">
    <citation type="submission" date="2021-01" db="EMBL/GenBank/DDBJ databases">
        <title>Modified the classification status of verrucomicrobia.</title>
        <authorList>
            <person name="Feng X."/>
        </authorList>
    </citation>
    <scope>NUCLEOTIDE SEQUENCE</scope>
    <source>
        <strain evidence="2">KCTC 12986</strain>
    </source>
</reference>